<dbReference type="Pfam" id="PF12513">
    <property type="entry name" value="SUV3_C"/>
    <property type="match status" value="1"/>
</dbReference>
<dbReference type="Pfam" id="PF00271">
    <property type="entry name" value="Helicase_C"/>
    <property type="match status" value="1"/>
</dbReference>
<feature type="domain" description="Helicase C-terminal" evidence="5">
    <location>
        <begin position="381"/>
        <end position="550"/>
    </location>
</feature>
<comment type="caution">
    <text evidence="6">The sequence shown here is derived from an EMBL/GenBank/DDBJ whole genome shotgun (WGS) entry which is preliminary data.</text>
</comment>
<dbReference type="SUPFAM" id="SSF52540">
    <property type="entry name" value="P-loop containing nucleoside triphosphate hydrolases"/>
    <property type="match status" value="1"/>
</dbReference>
<name>A0A5N7MQ97_9HYPH</name>
<organism evidence="6 7">
    <name type="scientific">Microvirga tunisiensis</name>
    <dbReference type="NCBI Taxonomy" id="2108360"/>
    <lineage>
        <taxon>Bacteria</taxon>
        <taxon>Pseudomonadati</taxon>
        <taxon>Pseudomonadota</taxon>
        <taxon>Alphaproteobacteria</taxon>
        <taxon>Hyphomicrobiales</taxon>
        <taxon>Methylobacteriaceae</taxon>
        <taxon>Microvirga</taxon>
    </lineage>
</organism>
<dbReference type="OrthoDB" id="9807155at2"/>
<dbReference type="AlphaFoldDB" id="A0A5N7MQ97"/>
<dbReference type="GO" id="GO:0004386">
    <property type="term" value="F:helicase activity"/>
    <property type="evidence" value="ECO:0007669"/>
    <property type="project" value="UniProtKB-KW"/>
</dbReference>
<dbReference type="Gene3D" id="3.40.50.300">
    <property type="entry name" value="P-loop containing nucleotide triphosphate hydrolases"/>
    <property type="match status" value="2"/>
</dbReference>
<dbReference type="InterPro" id="IPR050699">
    <property type="entry name" value="RNA-DNA_Helicase"/>
</dbReference>
<dbReference type="InterPro" id="IPR027417">
    <property type="entry name" value="P-loop_NTPase"/>
</dbReference>
<dbReference type="InterPro" id="IPR022192">
    <property type="entry name" value="SUV3_C"/>
</dbReference>
<dbReference type="GO" id="GO:0005524">
    <property type="term" value="F:ATP binding"/>
    <property type="evidence" value="ECO:0007669"/>
    <property type="project" value="UniProtKB-KW"/>
</dbReference>
<dbReference type="InterPro" id="IPR041082">
    <property type="entry name" value="Suv3_C_1"/>
</dbReference>
<proteinExistence type="predicted"/>
<dbReference type="Proteomes" id="UP000403266">
    <property type="component" value="Unassembled WGS sequence"/>
</dbReference>
<evidence type="ECO:0000256" key="4">
    <source>
        <dbReference type="ARBA" id="ARBA00022840"/>
    </source>
</evidence>
<keyword evidence="3 6" id="KW-0347">Helicase</keyword>
<dbReference type="PROSITE" id="PS51194">
    <property type="entry name" value="HELICASE_CTER"/>
    <property type="match status" value="1"/>
</dbReference>
<dbReference type="Pfam" id="PF22527">
    <property type="entry name" value="DEXQc_Suv3"/>
    <property type="match status" value="1"/>
</dbReference>
<evidence type="ECO:0000259" key="5">
    <source>
        <dbReference type="PROSITE" id="PS51194"/>
    </source>
</evidence>
<dbReference type="EMBL" id="VOSK01000207">
    <property type="protein sequence ID" value="MPR29191.1"/>
    <property type="molecule type" value="Genomic_DNA"/>
</dbReference>
<keyword evidence="7" id="KW-1185">Reference proteome</keyword>
<evidence type="ECO:0000256" key="1">
    <source>
        <dbReference type="ARBA" id="ARBA00022741"/>
    </source>
</evidence>
<dbReference type="InterPro" id="IPR001650">
    <property type="entry name" value="Helicase_C-like"/>
</dbReference>
<dbReference type="PANTHER" id="PTHR12131:SF1">
    <property type="entry name" value="ATP-DEPENDENT RNA HELICASE SUPV3L1, MITOCHONDRIAL-RELATED"/>
    <property type="match status" value="1"/>
</dbReference>
<dbReference type="GO" id="GO:0016787">
    <property type="term" value="F:hydrolase activity"/>
    <property type="evidence" value="ECO:0007669"/>
    <property type="project" value="UniProtKB-KW"/>
</dbReference>
<dbReference type="SMART" id="SM00490">
    <property type="entry name" value="HELICc"/>
    <property type="match status" value="1"/>
</dbReference>
<dbReference type="RefSeq" id="WP_152715876.1">
    <property type="nucleotide sequence ID" value="NZ_VOSJ01000266.1"/>
</dbReference>
<gene>
    <name evidence="6" type="ORF">FS320_29840</name>
</gene>
<evidence type="ECO:0000256" key="3">
    <source>
        <dbReference type="ARBA" id="ARBA00022806"/>
    </source>
</evidence>
<evidence type="ECO:0000256" key="2">
    <source>
        <dbReference type="ARBA" id="ARBA00022801"/>
    </source>
</evidence>
<evidence type="ECO:0000313" key="7">
    <source>
        <dbReference type="Proteomes" id="UP000403266"/>
    </source>
</evidence>
<dbReference type="InterPro" id="IPR055206">
    <property type="entry name" value="DEXQc_SUV3"/>
</dbReference>
<dbReference type="Gene3D" id="1.20.58.1080">
    <property type="match status" value="1"/>
</dbReference>
<keyword evidence="1" id="KW-0547">Nucleotide-binding</keyword>
<keyword evidence="4" id="KW-0067">ATP-binding</keyword>
<dbReference type="Gene3D" id="1.20.272.40">
    <property type="match status" value="1"/>
</dbReference>
<dbReference type="Pfam" id="PF18147">
    <property type="entry name" value="Suv3_C_1"/>
    <property type="match status" value="1"/>
</dbReference>
<protein>
    <submittedName>
        <fullName evidence="6">Helicase</fullName>
    </submittedName>
</protein>
<dbReference type="PANTHER" id="PTHR12131">
    <property type="entry name" value="ATP-DEPENDENT RNA AND DNA HELICASE"/>
    <property type="match status" value="1"/>
</dbReference>
<evidence type="ECO:0000313" key="6">
    <source>
        <dbReference type="EMBL" id="MPR29191.1"/>
    </source>
</evidence>
<sequence length="713" mass="78803">MARKRIQETADILQDAIRRLAPSRRDVDTEGLRRYLGLPEHDGFVDDGRVAAALTEMRGLKEWAAKGAGELAKAAPSLRWSEGENGTVAWSVRVCLPLLDDGRMELRLMLPPTPQMLEILHGMAVGNDPRHRLDEFKAEVNRVERETGKSMHRVVNRLREDVRADLAEDGSDAATYAEHMDHALRSRQYGFSPDLVRTLPGKFKELRARAKKLARHDAGIRNLRERVGFGTYIDKFRAARGMARHIVFHMGPTNSGKTHAAMERLAAAGKGAYLAPLRLLALENYEALRDRGLNAGMVTGEEVFGNKGATHVSRTIETADLQHTVDVAVIDEIQMISDPDRGWAWTNALFGIPAKTLILAGSDDALPYVRRAAEAANESLEVVAFERKTPLVLLDKPVPLEEVKAGDAVVAFSRQAVHEQREVLVGLGHTVATIYGALSPEVRRAEAERFRTGEADVLVTTDAIGMGLNLGPLQRVVFSALRKYDGKEDRPLTNPEIRQIAGRAGRFGHHDVGYVAATTEEGIDPIRKALAGAPAAPAADSRFYARPDLVAISAAASELRTESLHEVLTHFAQAAFYEGSPFQPSDMDAMLQAAEMVDRTRLNLAQRFALSMAPIDQRDELSFQVLKGWTEMLASGSGVPALRGNPLAELDHQERTVRLAGAYLWLSRRFPDAFDDADRMRQVRARANEAIERHLQETATKRLTKRMTVAHRG</sequence>
<keyword evidence="2" id="KW-0378">Hydrolase</keyword>
<accession>A0A5N7MQ97</accession>
<reference evidence="6 7" key="1">
    <citation type="journal article" date="2019" name="Syst. Appl. Microbiol.">
        <title>Microvirga tunisiensis sp. nov., a root nodule symbiotic bacterium isolated from Lupinus micranthus and L. luteus grown in Northern Tunisia.</title>
        <authorList>
            <person name="Msaddak A."/>
            <person name="Rejili M."/>
            <person name="Duran D."/>
            <person name="Mars M."/>
            <person name="Palacios J.M."/>
            <person name="Ruiz-Argueso T."/>
            <person name="Rey L."/>
            <person name="Imperial J."/>
        </authorList>
    </citation>
    <scope>NUCLEOTIDE SEQUENCE [LARGE SCALE GENOMIC DNA]</scope>
    <source>
        <strain evidence="6 7">Lmie10</strain>
    </source>
</reference>